<keyword evidence="4" id="KW-0067">ATP-binding</keyword>
<dbReference type="Proteomes" id="UP000886886">
    <property type="component" value="Unassembled WGS sequence"/>
</dbReference>
<reference evidence="6" key="1">
    <citation type="submission" date="2020-10" db="EMBL/GenBank/DDBJ databases">
        <authorList>
            <person name="Gilroy R."/>
        </authorList>
    </citation>
    <scope>NUCLEOTIDE SEQUENCE</scope>
    <source>
        <strain evidence="6">ChiSjej3B21-11622</strain>
    </source>
</reference>
<feature type="domain" description="ABC transporter" evidence="5">
    <location>
        <begin position="6"/>
        <end position="241"/>
    </location>
</feature>
<organism evidence="6 7">
    <name type="scientific">Candidatus Limivivens merdigallinarum</name>
    <dbReference type="NCBI Taxonomy" id="2840859"/>
    <lineage>
        <taxon>Bacteria</taxon>
        <taxon>Bacillati</taxon>
        <taxon>Bacillota</taxon>
        <taxon>Clostridia</taxon>
        <taxon>Lachnospirales</taxon>
        <taxon>Lachnospiraceae</taxon>
        <taxon>Lachnospiraceae incertae sedis</taxon>
        <taxon>Candidatus Limivivens</taxon>
    </lineage>
</organism>
<dbReference type="InterPro" id="IPR003439">
    <property type="entry name" value="ABC_transporter-like_ATP-bd"/>
</dbReference>
<dbReference type="AlphaFoldDB" id="A0A9D0ZWK0"/>
<sequence length="505" mass="59255">MRQEILRLEDVTYKKEDVIIFRNMMLNIMDGEVMGLCPLNTYGLDELLEVIISNPPLYYGYVYYQERCVNSWKETGHGRNRICIIGSETSLVNGLSVVTNIFTLRAGFGKELVNEHILARQLMPFLEEMGISLDPFILVDHLTSYERVLVELLRAIVAGYRLIIFREIGTVISEEELKRLHQIMHYYTGKKFSFLYISFHFEEIQQICSRAALMSEGNIDLIFEDEQVQKGVSNALYLDYYNHVSNRVHHHIRTLGEEVLLVRDMSGRYLDHFRFRVYKGECLVIQSLDTQLYKEILEILKQEDGRLHADMVIRGKRVKGYASRQVAFLKEEPSQTMLFEHLSVRDNLCIALDGKLPCIWRKKKTQKSVREEYARIFGEDIFDQYIHELTLEQRINVVYMRILLEKPDVVFIVQPFKHAGTPHRLQIWELLTLLLERGIAIVILAMNMSDSLTVADRVIRINRINGKMVTKEFTQEQFTELPLYVPWVEFFDELEEKETADEEDM</sequence>
<dbReference type="PROSITE" id="PS50893">
    <property type="entry name" value="ABC_TRANSPORTER_2"/>
    <property type="match status" value="2"/>
</dbReference>
<evidence type="ECO:0000256" key="3">
    <source>
        <dbReference type="ARBA" id="ARBA00022741"/>
    </source>
</evidence>
<evidence type="ECO:0000313" key="6">
    <source>
        <dbReference type="EMBL" id="HIQ96893.1"/>
    </source>
</evidence>
<dbReference type="InterPro" id="IPR050107">
    <property type="entry name" value="ABC_carbohydrate_import_ATPase"/>
</dbReference>
<comment type="caution">
    <text evidence="6">The sequence shown here is derived from an EMBL/GenBank/DDBJ whole genome shotgun (WGS) entry which is preliminary data.</text>
</comment>
<gene>
    <name evidence="6" type="ORF">IAB26_10045</name>
</gene>
<evidence type="ECO:0000256" key="2">
    <source>
        <dbReference type="ARBA" id="ARBA00022737"/>
    </source>
</evidence>
<dbReference type="PANTHER" id="PTHR43790:SF9">
    <property type="entry name" value="GALACTOFURANOSE TRANSPORTER ATP-BINDING PROTEIN YTFR"/>
    <property type="match status" value="1"/>
</dbReference>
<protein>
    <recommendedName>
        <fullName evidence="5">ABC transporter domain-containing protein</fullName>
    </recommendedName>
</protein>
<name>A0A9D0ZWK0_9FIRM</name>
<dbReference type="GO" id="GO:0005524">
    <property type="term" value="F:ATP binding"/>
    <property type="evidence" value="ECO:0007669"/>
    <property type="project" value="UniProtKB-KW"/>
</dbReference>
<proteinExistence type="predicted"/>
<evidence type="ECO:0000256" key="1">
    <source>
        <dbReference type="ARBA" id="ARBA00022448"/>
    </source>
</evidence>
<evidence type="ECO:0000259" key="5">
    <source>
        <dbReference type="PROSITE" id="PS50893"/>
    </source>
</evidence>
<evidence type="ECO:0000256" key="4">
    <source>
        <dbReference type="ARBA" id="ARBA00022840"/>
    </source>
</evidence>
<dbReference type="EMBL" id="DVFT01000147">
    <property type="protein sequence ID" value="HIQ96893.1"/>
    <property type="molecule type" value="Genomic_DNA"/>
</dbReference>
<dbReference type="SUPFAM" id="SSF52540">
    <property type="entry name" value="P-loop containing nucleoside triphosphate hydrolases"/>
    <property type="match status" value="2"/>
</dbReference>
<dbReference type="Gene3D" id="3.40.50.300">
    <property type="entry name" value="P-loop containing nucleotide triphosphate hydrolases"/>
    <property type="match status" value="2"/>
</dbReference>
<dbReference type="PANTHER" id="PTHR43790">
    <property type="entry name" value="CARBOHYDRATE TRANSPORT ATP-BINDING PROTEIN MG119-RELATED"/>
    <property type="match status" value="1"/>
</dbReference>
<dbReference type="GO" id="GO:0016887">
    <property type="term" value="F:ATP hydrolysis activity"/>
    <property type="evidence" value="ECO:0007669"/>
    <property type="project" value="InterPro"/>
</dbReference>
<evidence type="ECO:0000313" key="7">
    <source>
        <dbReference type="Proteomes" id="UP000886886"/>
    </source>
</evidence>
<keyword evidence="2" id="KW-0677">Repeat</keyword>
<keyword evidence="3" id="KW-0547">Nucleotide-binding</keyword>
<reference evidence="6" key="2">
    <citation type="journal article" date="2021" name="PeerJ">
        <title>Extensive microbial diversity within the chicken gut microbiome revealed by metagenomics and culture.</title>
        <authorList>
            <person name="Gilroy R."/>
            <person name="Ravi A."/>
            <person name="Getino M."/>
            <person name="Pursley I."/>
            <person name="Horton D.L."/>
            <person name="Alikhan N.F."/>
            <person name="Baker D."/>
            <person name="Gharbi K."/>
            <person name="Hall N."/>
            <person name="Watson M."/>
            <person name="Adriaenssens E.M."/>
            <person name="Foster-Nyarko E."/>
            <person name="Jarju S."/>
            <person name="Secka A."/>
            <person name="Antonio M."/>
            <person name="Oren A."/>
            <person name="Chaudhuri R.R."/>
            <person name="La Ragione R."/>
            <person name="Hildebrand F."/>
            <person name="Pallen M.J."/>
        </authorList>
    </citation>
    <scope>NUCLEOTIDE SEQUENCE</scope>
    <source>
        <strain evidence="6">ChiSjej3B21-11622</strain>
    </source>
</reference>
<dbReference type="InterPro" id="IPR027417">
    <property type="entry name" value="P-loop_NTPase"/>
</dbReference>
<accession>A0A9D0ZWK0</accession>
<feature type="domain" description="ABC transporter" evidence="5">
    <location>
        <begin position="255"/>
        <end position="491"/>
    </location>
</feature>
<keyword evidence="1" id="KW-0813">Transport</keyword>